<dbReference type="Pfam" id="PF00512">
    <property type="entry name" value="HisKA"/>
    <property type="match status" value="1"/>
</dbReference>
<dbReference type="GO" id="GO:0000155">
    <property type="term" value="F:phosphorelay sensor kinase activity"/>
    <property type="evidence" value="ECO:0007669"/>
    <property type="project" value="InterPro"/>
</dbReference>
<evidence type="ECO:0000313" key="13">
    <source>
        <dbReference type="EMBL" id="AUH66573.1"/>
    </source>
</evidence>
<dbReference type="PROSITE" id="PS50109">
    <property type="entry name" value="HIS_KIN"/>
    <property type="match status" value="1"/>
</dbReference>
<keyword evidence="10" id="KW-1133">Transmembrane helix</keyword>
<keyword evidence="4" id="KW-0597">Phosphoprotein</keyword>
<evidence type="ECO:0000256" key="6">
    <source>
        <dbReference type="ARBA" id="ARBA00022741"/>
    </source>
</evidence>
<keyword evidence="14" id="KW-1185">Reference proteome</keyword>
<evidence type="ECO:0000256" key="5">
    <source>
        <dbReference type="ARBA" id="ARBA00022679"/>
    </source>
</evidence>
<reference evidence="13 14" key="1">
    <citation type="journal article" date="2013" name="Antonie Van Leeuwenhoek">
        <title>Paracoccus zhejiangensis sp. nov., isolated from activated sludge in wastewater-treatment system.</title>
        <authorList>
            <person name="Wu Z.G."/>
            <person name="Zhang D.F."/>
            <person name="Liu Y.L."/>
            <person name="Wang F."/>
            <person name="Jiang X."/>
            <person name="Li C."/>
            <person name="Li S.P."/>
            <person name="Hong Q."/>
            <person name="Li W.J."/>
        </authorList>
    </citation>
    <scope>NUCLEOTIDE SEQUENCE [LARGE SCALE GENOMIC DNA]</scope>
    <source>
        <strain evidence="13 14">J6</strain>
        <plasmid evidence="14">Plasmid ppz01</plasmid>
    </source>
</reference>
<dbReference type="Pfam" id="PF02518">
    <property type="entry name" value="HATPase_c"/>
    <property type="match status" value="1"/>
</dbReference>
<geneLocation type="plasmid" evidence="14">
    <name>ppz01</name>
</geneLocation>
<dbReference type="PANTHER" id="PTHR43065">
    <property type="entry name" value="SENSOR HISTIDINE KINASE"/>
    <property type="match status" value="1"/>
</dbReference>
<evidence type="ECO:0000256" key="9">
    <source>
        <dbReference type="ARBA" id="ARBA00023012"/>
    </source>
</evidence>
<dbReference type="PANTHER" id="PTHR43065:SF46">
    <property type="entry name" value="C4-DICARBOXYLATE TRANSPORT SENSOR PROTEIN DCTB"/>
    <property type="match status" value="1"/>
</dbReference>
<feature type="domain" description="Histidine kinase" evidence="11">
    <location>
        <begin position="463"/>
        <end position="677"/>
    </location>
</feature>
<evidence type="ECO:0000259" key="11">
    <source>
        <dbReference type="PROSITE" id="PS50109"/>
    </source>
</evidence>
<evidence type="ECO:0000256" key="1">
    <source>
        <dbReference type="ARBA" id="ARBA00000085"/>
    </source>
</evidence>
<evidence type="ECO:0000256" key="10">
    <source>
        <dbReference type="SAM" id="Phobius"/>
    </source>
</evidence>
<keyword evidence="6" id="KW-0547">Nucleotide-binding</keyword>
<dbReference type="SMART" id="SM00387">
    <property type="entry name" value="HATPase_c"/>
    <property type="match status" value="1"/>
</dbReference>
<evidence type="ECO:0000256" key="2">
    <source>
        <dbReference type="ARBA" id="ARBA00004370"/>
    </source>
</evidence>
<dbReference type="InterPro" id="IPR004358">
    <property type="entry name" value="Sig_transdc_His_kin-like_C"/>
</dbReference>
<dbReference type="InterPro" id="IPR036890">
    <property type="entry name" value="HATPase_C_sf"/>
</dbReference>
<keyword evidence="13" id="KW-0614">Plasmid</keyword>
<gene>
    <name evidence="13" type="ORF">CX676_19900</name>
</gene>
<dbReference type="InterPro" id="IPR036097">
    <property type="entry name" value="HisK_dim/P_sf"/>
</dbReference>
<keyword evidence="10" id="KW-0472">Membrane</keyword>
<dbReference type="CDD" id="cd00082">
    <property type="entry name" value="HisKA"/>
    <property type="match status" value="1"/>
</dbReference>
<feature type="transmembrane region" description="Helical" evidence="10">
    <location>
        <begin position="361"/>
        <end position="382"/>
    </location>
</feature>
<proteinExistence type="predicted"/>
<dbReference type="Gene3D" id="3.30.565.10">
    <property type="entry name" value="Histidine kinase-like ATPase, C-terminal domain"/>
    <property type="match status" value="1"/>
</dbReference>
<dbReference type="EC" id="2.7.13.3" evidence="3"/>
<dbReference type="CDD" id="cd00075">
    <property type="entry name" value="HATPase"/>
    <property type="match status" value="1"/>
</dbReference>
<dbReference type="GO" id="GO:0005524">
    <property type="term" value="F:ATP binding"/>
    <property type="evidence" value="ECO:0007669"/>
    <property type="project" value="UniProtKB-KW"/>
</dbReference>
<evidence type="ECO:0000259" key="12">
    <source>
        <dbReference type="PROSITE" id="PS50885"/>
    </source>
</evidence>
<dbReference type="AlphaFoldDB" id="A0A2H5F4V5"/>
<keyword evidence="9" id="KW-0902">Two-component regulatory system</keyword>
<evidence type="ECO:0000256" key="7">
    <source>
        <dbReference type="ARBA" id="ARBA00022777"/>
    </source>
</evidence>
<sequence>MGRIGIVEAGRDRGGTLGAGTPGGAAAAMRLIPRLGVWQRLMLLIGGTLALMWLGLALTSVTFARFQTQFSGLAASQVPRIALTGELAGHSAQLAGLTTRIIGGEGESAAQLAELAEVAARLTAALADPGLRLPPDSQMPGRVAALQRDLAALPPLYGRRQDLAAANARDIDALRWLNVDIQDEVDPLLDDYDFNIRARMLELEDEDDGILRSALVDQVERDRRLRDQVFQVGTEAGTAVTLLLQIAVSNDAAQIDQLAGLAWDMMARLGETVGALPERTEFLTLRQSYDRLRALADPGEGLVQRRRAAVALQAQTYATIQSAQDGVARLQDTLAGLAAEEKSQVLATIAKTAERARGTMAGLVALTLALGLIGLAIVSGVMRNRIVAPLRALMGRMLDIADSAGTAVPATAATDEISRIRAAVDEFGRAITARDQAIGKLKDTQADLVQAGKMAALGNLSAGISHELNQPLAALRYRTMLLESASASGDAAEARRQLDRIAGLTDRMEAIISHLRRFARRADNARAPLRLGEPIEGALSLLQGRIDESGVAVTVSPAAEAARVLGDPILIEQVIINLVGNALDAIAETEGAGRIALDVTETVGLVDLTVRDNGVGLGDLSPEEAVNPFVTSKEAGRGMGLGLSISYNIAKDMGGNLWLQPAPDRGVVARLRLPAVRPDDS</sequence>
<dbReference type="EMBL" id="CP025431">
    <property type="protein sequence ID" value="AUH66573.1"/>
    <property type="molecule type" value="Genomic_DNA"/>
</dbReference>
<comment type="subcellular location">
    <subcellularLocation>
        <location evidence="2">Membrane</location>
    </subcellularLocation>
</comment>
<keyword evidence="7" id="KW-0418">Kinase</keyword>
<accession>A0A2H5F4V5</accession>
<name>A0A2H5F4V5_9RHOB</name>
<dbReference type="InterPro" id="IPR005467">
    <property type="entry name" value="His_kinase_dom"/>
</dbReference>
<dbReference type="SUPFAM" id="SSF55874">
    <property type="entry name" value="ATPase domain of HSP90 chaperone/DNA topoisomerase II/histidine kinase"/>
    <property type="match status" value="1"/>
</dbReference>
<dbReference type="Proteomes" id="UP000234530">
    <property type="component" value="Plasmid pPZ01"/>
</dbReference>
<dbReference type="PROSITE" id="PS50885">
    <property type="entry name" value="HAMP"/>
    <property type="match status" value="1"/>
</dbReference>
<evidence type="ECO:0000256" key="8">
    <source>
        <dbReference type="ARBA" id="ARBA00022840"/>
    </source>
</evidence>
<organism evidence="13 14">
    <name type="scientific">Paracoccus zhejiangensis</name>
    <dbReference type="NCBI Taxonomy" id="1077935"/>
    <lineage>
        <taxon>Bacteria</taxon>
        <taxon>Pseudomonadati</taxon>
        <taxon>Pseudomonadota</taxon>
        <taxon>Alphaproteobacteria</taxon>
        <taxon>Rhodobacterales</taxon>
        <taxon>Paracoccaceae</taxon>
        <taxon>Paracoccus</taxon>
    </lineage>
</organism>
<dbReference type="Gene3D" id="1.20.58.920">
    <property type="match status" value="1"/>
</dbReference>
<evidence type="ECO:0000313" key="14">
    <source>
        <dbReference type="Proteomes" id="UP000234530"/>
    </source>
</evidence>
<dbReference type="PRINTS" id="PR00344">
    <property type="entry name" value="BCTRLSENSOR"/>
</dbReference>
<dbReference type="InterPro" id="IPR003660">
    <property type="entry name" value="HAMP_dom"/>
</dbReference>
<dbReference type="SMART" id="SM00388">
    <property type="entry name" value="HisKA"/>
    <property type="match status" value="1"/>
</dbReference>
<dbReference type="KEGG" id="pzh:CX676_19900"/>
<dbReference type="InterPro" id="IPR003661">
    <property type="entry name" value="HisK_dim/P_dom"/>
</dbReference>
<protein>
    <recommendedName>
        <fullName evidence="3">histidine kinase</fullName>
        <ecNumber evidence="3">2.7.13.3</ecNumber>
    </recommendedName>
</protein>
<comment type="catalytic activity">
    <reaction evidence="1">
        <text>ATP + protein L-histidine = ADP + protein N-phospho-L-histidine.</text>
        <dbReference type="EC" id="2.7.13.3"/>
    </reaction>
</comment>
<evidence type="ECO:0000256" key="3">
    <source>
        <dbReference type="ARBA" id="ARBA00012438"/>
    </source>
</evidence>
<dbReference type="SUPFAM" id="SSF47384">
    <property type="entry name" value="Homodimeric domain of signal transducing histidine kinase"/>
    <property type="match status" value="1"/>
</dbReference>
<keyword evidence="8" id="KW-0067">ATP-binding</keyword>
<dbReference type="GO" id="GO:0016020">
    <property type="term" value="C:membrane"/>
    <property type="evidence" value="ECO:0007669"/>
    <property type="project" value="UniProtKB-SubCell"/>
</dbReference>
<dbReference type="Gene3D" id="1.10.287.130">
    <property type="match status" value="1"/>
</dbReference>
<dbReference type="InterPro" id="IPR038188">
    <property type="entry name" value="TorS_sensor_sf"/>
</dbReference>
<evidence type="ECO:0000256" key="4">
    <source>
        <dbReference type="ARBA" id="ARBA00022553"/>
    </source>
</evidence>
<keyword evidence="5" id="KW-0808">Transferase</keyword>
<dbReference type="InterPro" id="IPR003594">
    <property type="entry name" value="HATPase_dom"/>
</dbReference>
<feature type="transmembrane region" description="Helical" evidence="10">
    <location>
        <begin position="41"/>
        <end position="64"/>
    </location>
</feature>
<keyword evidence="10" id="KW-0812">Transmembrane</keyword>
<feature type="domain" description="HAMP" evidence="12">
    <location>
        <begin position="384"/>
        <end position="436"/>
    </location>
</feature>